<dbReference type="Gene3D" id="1.10.8.430">
    <property type="entry name" value="Helical domain of apoptotic protease-activating factors"/>
    <property type="match status" value="1"/>
</dbReference>
<dbReference type="Gene3D" id="3.40.50.10140">
    <property type="entry name" value="Toll/interleukin-1 receptor homology (TIR) domain"/>
    <property type="match status" value="1"/>
</dbReference>
<dbReference type="InterPro" id="IPR044974">
    <property type="entry name" value="Disease_R_plants"/>
</dbReference>
<accession>A0AAV2CC96</accession>
<sequence>MEALSREQIKAFIDDMLEKTESIGELISVLQRSALSIVIFSENFADSSWCLDEVATISQIMEEFGHRVLPIFYKVDPSDVSEDCGSYAATIKLKYGASNFPEDRKRWMGALKAVANCTGHTSQEIKIDSELVKVIVSDVLKRLVHMSPRVKSDMLIGMDARICEVEKLLALNVNDFRIIGLWGMGGVGKTTLARACYQRFTSSTKGTKRQFVRNIHQTCEKENGMVGIVQELYSALLSEDNISYEDLDVSYRRDRLSRLKLFLVFDDVENFSELEHLLLGDLLNTFNLFALGSRIIVTTRNRRVLENARANIYYVEGLHSQESLQLFGIHAFRQYLPPDDWMRLSAVAISYCKGSPLAIKVLGGTLYCRDKSYWESFLCELQKIPKPEIHDVLRRSYDELGIVEKRLFLDTACFLHRQRKNIVMKYFSIGYQCANYVLEDLIGKSLLICVSSEDYENIEVHDLLREMAWNIVNEELELANRSRLNNVDDIRKILTIRKVKTEGISLDLFKANEMYLEATTFEGMTSLRFLCFVYFAEEHGIRKVHLPSGGLDMLPDSLRWLLWDGFPSKSLPSRFSPENLVLLAIRPSPFIERCWEVQPKLVNLVELHLSDCINLTDVPDLSSSPNLEYLYLRGCKSLIELPSHIQDLNKLITLDLGDCINLRSLPAKLSSKFLEHVYLSNCPMFIRCPEINSRLLHLDLMETPVTVLPGAIFNVKQGSILRLCGKHITSFPAISANLNLFRLCHTIIREMESYDEDHLASSELLLPRFVQLELVDNPQLKSLSMNIWTMVSQTLVLDDCPLIESLPEVSQPVNGSTELQIFKCGNLESFPAGINNLRSLQALYFCATDITSLPACIQELDQLSLLDLSLSKSLELVPSAIHKLAKLSSLYLTGCSMIQSLPELPPNLILLDVSGCKLLQALPSNLGKLRWKYLCFDDCPRLDKNLPEEMVENFPIHATLYLHPRGDLQYSGNEIPDSCVMVRLPLPNSSKQPIKGIAFGVVCSSDVWIDWLDIKCDCNIDTLTAASWSSHGLHLDGTASEDNVYLWYDENLLVETKQRILEEAEIWYVKYAGLTVTFRFYFEAEKEDVKKLKSTKIKRVTGAGGTAKGCRKASATA</sequence>
<dbReference type="EMBL" id="OZ034813">
    <property type="protein sequence ID" value="CAL1354033.1"/>
    <property type="molecule type" value="Genomic_DNA"/>
</dbReference>
<dbReference type="InterPro" id="IPR035897">
    <property type="entry name" value="Toll_tir_struct_dom_sf"/>
</dbReference>
<organism evidence="4 5">
    <name type="scientific">Linum trigynum</name>
    <dbReference type="NCBI Taxonomy" id="586398"/>
    <lineage>
        <taxon>Eukaryota</taxon>
        <taxon>Viridiplantae</taxon>
        <taxon>Streptophyta</taxon>
        <taxon>Embryophyta</taxon>
        <taxon>Tracheophyta</taxon>
        <taxon>Spermatophyta</taxon>
        <taxon>Magnoliopsida</taxon>
        <taxon>eudicotyledons</taxon>
        <taxon>Gunneridae</taxon>
        <taxon>Pentapetalae</taxon>
        <taxon>rosids</taxon>
        <taxon>fabids</taxon>
        <taxon>Malpighiales</taxon>
        <taxon>Linaceae</taxon>
        <taxon>Linum</taxon>
    </lineage>
</organism>
<dbReference type="Pfam" id="PF23282">
    <property type="entry name" value="WHD_ROQ1"/>
    <property type="match status" value="1"/>
</dbReference>
<reference evidence="4 5" key="1">
    <citation type="submission" date="2024-04" db="EMBL/GenBank/DDBJ databases">
        <authorList>
            <person name="Fracassetti M."/>
        </authorList>
    </citation>
    <scope>NUCLEOTIDE SEQUENCE [LARGE SCALE GENOMIC DNA]</scope>
</reference>
<dbReference type="SUPFAM" id="SSF52058">
    <property type="entry name" value="L domain-like"/>
    <property type="match status" value="1"/>
</dbReference>
<keyword evidence="1" id="KW-0433">Leucine-rich repeat</keyword>
<dbReference type="Pfam" id="PF00931">
    <property type="entry name" value="NB-ARC"/>
    <property type="match status" value="1"/>
</dbReference>
<evidence type="ECO:0000259" key="3">
    <source>
        <dbReference type="PROSITE" id="PS50104"/>
    </source>
</evidence>
<dbReference type="InterPro" id="IPR058192">
    <property type="entry name" value="WHD_ROQ1-like"/>
</dbReference>
<evidence type="ECO:0000256" key="1">
    <source>
        <dbReference type="ARBA" id="ARBA00022614"/>
    </source>
</evidence>
<dbReference type="GO" id="GO:0007165">
    <property type="term" value="P:signal transduction"/>
    <property type="evidence" value="ECO:0007669"/>
    <property type="project" value="InterPro"/>
</dbReference>
<dbReference type="SUPFAM" id="SSF52047">
    <property type="entry name" value="RNI-like"/>
    <property type="match status" value="1"/>
</dbReference>
<dbReference type="InterPro" id="IPR032675">
    <property type="entry name" value="LRR_dom_sf"/>
</dbReference>
<dbReference type="InterPro" id="IPR027417">
    <property type="entry name" value="P-loop_NTPase"/>
</dbReference>
<gene>
    <name evidence="4" type="ORF">LTRI10_LOCUS1890</name>
</gene>
<dbReference type="Proteomes" id="UP001497516">
    <property type="component" value="Chromosome 1"/>
</dbReference>
<dbReference type="SMART" id="SM00255">
    <property type="entry name" value="TIR"/>
    <property type="match status" value="1"/>
</dbReference>
<evidence type="ECO:0000256" key="2">
    <source>
        <dbReference type="ARBA" id="ARBA00022737"/>
    </source>
</evidence>
<proteinExistence type="predicted"/>
<keyword evidence="2" id="KW-0677">Repeat</keyword>
<dbReference type="GO" id="GO:0006952">
    <property type="term" value="P:defense response"/>
    <property type="evidence" value="ECO:0007669"/>
    <property type="project" value="InterPro"/>
</dbReference>
<dbReference type="AlphaFoldDB" id="A0AAV2CC96"/>
<dbReference type="PROSITE" id="PS50104">
    <property type="entry name" value="TIR"/>
    <property type="match status" value="1"/>
</dbReference>
<evidence type="ECO:0000313" key="5">
    <source>
        <dbReference type="Proteomes" id="UP001497516"/>
    </source>
</evidence>
<dbReference type="InterPro" id="IPR042197">
    <property type="entry name" value="Apaf_helical"/>
</dbReference>
<feature type="domain" description="TIR" evidence="3">
    <location>
        <begin position="1"/>
        <end position="143"/>
    </location>
</feature>
<dbReference type="InterPro" id="IPR002182">
    <property type="entry name" value="NB-ARC"/>
</dbReference>
<dbReference type="GO" id="GO:0043531">
    <property type="term" value="F:ADP binding"/>
    <property type="evidence" value="ECO:0007669"/>
    <property type="project" value="InterPro"/>
</dbReference>
<name>A0AAV2CC96_9ROSI</name>
<dbReference type="Gene3D" id="3.40.50.300">
    <property type="entry name" value="P-loop containing nucleotide triphosphate hydrolases"/>
    <property type="match status" value="1"/>
</dbReference>
<dbReference type="SUPFAM" id="SSF52540">
    <property type="entry name" value="P-loop containing nucleoside triphosphate hydrolases"/>
    <property type="match status" value="1"/>
</dbReference>
<dbReference type="Gene3D" id="3.80.10.10">
    <property type="entry name" value="Ribonuclease Inhibitor"/>
    <property type="match status" value="3"/>
</dbReference>
<evidence type="ECO:0000313" key="4">
    <source>
        <dbReference type="EMBL" id="CAL1354033.1"/>
    </source>
</evidence>
<dbReference type="PANTHER" id="PTHR11017:SF357">
    <property type="entry name" value="ADP-RIBOSYL CYCLASE_CYCLIC ADP-RIBOSE HYDROLASE"/>
    <property type="match status" value="1"/>
</dbReference>
<protein>
    <recommendedName>
        <fullName evidence="3">TIR domain-containing protein</fullName>
    </recommendedName>
</protein>
<dbReference type="PANTHER" id="PTHR11017">
    <property type="entry name" value="LEUCINE-RICH REPEAT-CONTAINING PROTEIN"/>
    <property type="match status" value="1"/>
</dbReference>
<keyword evidence="5" id="KW-1185">Reference proteome</keyword>
<dbReference type="SUPFAM" id="SSF52200">
    <property type="entry name" value="Toll/Interleukin receptor TIR domain"/>
    <property type="match status" value="1"/>
</dbReference>
<dbReference type="InterPro" id="IPR000157">
    <property type="entry name" value="TIR_dom"/>
</dbReference>
<dbReference type="PRINTS" id="PR00364">
    <property type="entry name" value="DISEASERSIST"/>
</dbReference>
<dbReference type="Pfam" id="PF01582">
    <property type="entry name" value="TIR"/>
    <property type="match status" value="1"/>
</dbReference>